<dbReference type="EMBL" id="CAXLJM020000038">
    <property type="protein sequence ID" value="CAL8106790.1"/>
    <property type="molecule type" value="Genomic_DNA"/>
</dbReference>
<feature type="signal peptide" evidence="2">
    <location>
        <begin position="1"/>
        <end position="25"/>
    </location>
</feature>
<dbReference type="PANTHER" id="PTHR13800">
    <property type="entry name" value="TRANSIENT RECEPTOR POTENTIAL CATION CHANNEL, SUBFAMILY M, MEMBER 6"/>
    <property type="match status" value="1"/>
</dbReference>
<feature type="compositionally biased region" description="Polar residues" evidence="1">
    <location>
        <begin position="206"/>
        <end position="223"/>
    </location>
</feature>
<dbReference type="InterPro" id="IPR050927">
    <property type="entry name" value="TRPM"/>
</dbReference>
<comment type="caution">
    <text evidence="3">The sequence shown here is derived from an EMBL/GenBank/DDBJ whole genome shotgun (WGS) entry which is preliminary data.</text>
</comment>
<evidence type="ECO:0000256" key="2">
    <source>
        <dbReference type="SAM" id="SignalP"/>
    </source>
</evidence>
<feature type="region of interest" description="Disordered" evidence="1">
    <location>
        <begin position="192"/>
        <end position="223"/>
    </location>
</feature>
<evidence type="ECO:0000256" key="1">
    <source>
        <dbReference type="SAM" id="MobiDB-lite"/>
    </source>
</evidence>
<name>A0ABP1QPB9_9HEXA</name>
<reference evidence="3 4" key="1">
    <citation type="submission" date="2024-08" db="EMBL/GenBank/DDBJ databases">
        <authorList>
            <person name="Cucini C."/>
            <person name="Frati F."/>
        </authorList>
    </citation>
    <scope>NUCLEOTIDE SEQUENCE [LARGE SCALE GENOMIC DNA]</scope>
</reference>
<sequence>MLVANILIVNVLIAVFNGIYQEIDAIAVEVWMFHRFNFVMEFEQKPILPPPLICLCHFKMVMTYVFKRFFSCLCEEELLESHLEDEDRPHIIMGMGNNDHRLKTFLSKAEQSIVFDFEEDNVDNLMLIYKDKNIINTPDAAMAYRLGIGTDKFTIQQMKVGLGELHAEMESQKSKLEKLIAYWEMDMANNQDDVDESEGNEAKPSGGQSEGTLSATSLETLMY</sequence>
<protein>
    <recommendedName>
        <fullName evidence="5">Ion transport domain-containing protein</fullName>
    </recommendedName>
</protein>
<evidence type="ECO:0000313" key="3">
    <source>
        <dbReference type="EMBL" id="CAL8106790.1"/>
    </source>
</evidence>
<dbReference type="PANTHER" id="PTHR13800:SF1">
    <property type="entry name" value="TRANSIENT RECEPTOR POTENTIAL CATION CHANNEL TRPM"/>
    <property type="match status" value="1"/>
</dbReference>
<keyword evidence="4" id="KW-1185">Reference proteome</keyword>
<accession>A0ABP1QPB9</accession>
<gene>
    <name evidence="3" type="ORF">ODALV1_LOCUS12468</name>
</gene>
<evidence type="ECO:0000313" key="4">
    <source>
        <dbReference type="Proteomes" id="UP001642540"/>
    </source>
</evidence>
<feature type="chain" id="PRO_5046185824" description="Ion transport domain-containing protein" evidence="2">
    <location>
        <begin position="26"/>
        <end position="223"/>
    </location>
</feature>
<evidence type="ECO:0008006" key="5">
    <source>
        <dbReference type="Google" id="ProtNLM"/>
    </source>
</evidence>
<dbReference type="Proteomes" id="UP001642540">
    <property type="component" value="Unassembled WGS sequence"/>
</dbReference>
<keyword evidence="2" id="KW-0732">Signal</keyword>
<organism evidence="3 4">
    <name type="scientific">Orchesella dallaii</name>
    <dbReference type="NCBI Taxonomy" id="48710"/>
    <lineage>
        <taxon>Eukaryota</taxon>
        <taxon>Metazoa</taxon>
        <taxon>Ecdysozoa</taxon>
        <taxon>Arthropoda</taxon>
        <taxon>Hexapoda</taxon>
        <taxon>Collembola</taxon>
        <taxon>Entomobryomorpha</taxon>
        <taxon>Entomobryoidea</taxon>
        <taxon>Orchesellidae</taxon>
        <taxon>Orchesellinae</taxon>
        <taxon>Orchesella</taxon>
    </lineage>
</organism>
<proteinExistence type="predicted"/>